<proteinExistence type="predicted"/>
<name>A0A8S1H021_9PELO</name>
<protein>
    <submittedName>
        <fullName evidence="2">Uncharacterized protein</fullName>
    </submittedName>
</protein>
<evidence type="ECO:0000313" key="3">
    <source>
        <dbReference type="Proteomes" id="UP000835052"/>
    </source>
</evidence>
<dbReference type="OrthoDB" id="5855638at2759"/>
<feature type="signal peptide" evidence="1">
    <location>
        <begin position="1"/>
        <end position="20"/>
    </location>
</feature>
<evidence type="ECO:0000256" key="1">
    <source>
        <dbReference type="SAM" id="SignalP"/>
    </source>
</evidence>
<accession>A0A8S1H021</accession>
<dbReference type="AlphaFoldDB" id="A0A8S1H021"/>
<sequence length="81" mass="9043">MPAQLTLLSVVLLVFAVVYGKPDNTLHDGGPGVPMTSYLNEDPVIVDYPQESDMLMNMEKRWANKVRFGKRASWASSVRFG</sequence>
<reference evidence="2" key="1">
    <citation type="submission" date="2020-10" db="EMBL/GenBank/DDBJ databases">
        <authorList>
            <person name="Kikuchi T."/>
        </authorList>
    </citation>
    <scope>NUCLEOTIDE SEQUENCE</scope>
    <source>
        <strain evidence="2">NKZ352</strain>
    </source>
</reference>
<organism evidence="2 3">
    <name type="scientific">Caenorhabditis auriculariae</name>
    <dbReference type="NCBI Taxonomy" id="2777116"/>
    <lineage>
        <taxon>Eukaryota</taxon>
        <taxon>Metazoa</taxon>
        <taxon>Ecdysozoa</taxon>
        <taxon>Nematoda</taxon>
        <taxon>Chromadorea</taxon>
        <taxon>Rhabditida</taxon>
        <taxon>Rhabditina</taxon>
        <taxon>Rhabditomorpha</taxon>
        <taxon>Rhabditoidea</taxon>
        <taxon>Rhabditidae</taxon>
        <taxon>Peloderinae</taxon>
        <taxon>Caenorhabditis</taxon>
    </lineage>
</organism>
<evidence type="ECO:0000313" key="2">
    <source>
        <dbReference type="EMBL" id="CAD6188682.1"/>
    </source>
</evidence>
<dbReference type="Proteomes" id="UP000835052">
    <property type="component" value="Unassembled WGS sequence"/>
</dbReference>
<feature type="chain" id="PRO_5035834063" evidence="1">
    <location>
        <begin position="21"/>
        <end position="81"/>
    </location>
</feature>
<gene>
    <name evidence="2" type="ORF">CAUJ_LOCUS4601</name>
</gene>
<comment type="caution">
    <text evidence="2">The sequence shown here is derived from an EMBL/GenBank/DDBJ whole genome shotgun (WGS) entry which is preliminary data.</text>
</comment>
<keyword evidence="1" id="KW-0732">Signal</keyword>
<dbReference type="EMBL" id="CAJGYM010000009">
    <property type="protein sequence ID" value="CAD6188682.1"/>
    <property type="molecule type" value="Genomic_DNA"/>
</dbReference>
<keyword evidence="3" id="KW-1185">Reference proteome</keyword>